<dbReference type="PIRSF" id="PIRSF006336">
    <property type="entry name" value="B-gal"/>
    <property type="match status" value="1"/>
</dbReference>
<dbReference type="Proteomes" id="UP000037510">
    <property type="component" value="Unassembled WGS sequence"/>
</dbReference>
<feature type="domain" description="Beta-galactosidase galactose-binding" evidence="6">
    <location>
        <begin position="458"/>
        <end position="516"/>
    </location>
</feature>
<dbReference type="AlphaFoldDB" id="A0A0L7LCZ3"/>
<organism evidence="7 8">
    <name type="scientific">Operophtera brumata</name>
    <name type="common">Winter moth</name>
    <name type="synonym">Phalaena brumata</name>
    <dbReference type="NCBI Taxonomy" id="104452"/>
    <lineage>
        <taxon>Eukaryota</taxon>
        <taxon>Metazoa</taxon>
        <taxon>Ecdysozoa</taxon>
        <taxon>Arthropoda</taxon>
        <taxon>Hexapoda</taxon>
        <taxon>Insecta</taxon>
        <taxon>Pterygota</taxon>
        <taxon>Neoptera</taxon>
        <taxon>Endopterygota</taxon>
        <taxon>Lepidoptera</taxon>
        <taxon>Glossata</taxon>
        <taxon>Ditrysia</taxon>
        <taxon>Geometroidea</taxon>
        <taxon>Geometridae</taxon>
        <taxon>Larentiinae</taxon>
        <taxon>Operophtera</taxon>
    </lineage>
</organism>
<dbReference type="InterPro" id="IPR017853">
    <property type="entry name" value="GH"/>
</dbReference>
<evidence type="ECO:0000259" key="5">
    <source>
        <dbReference type="Pfam" id="PF21317"/>
    </source>
</evidence>
<dbReference type="InterPro" id="IPR001944">
    <property type="entry name" value="Glycoside_Hdrlase_35"/>
</dbReference>
<keyword evidence="8" id="KW-1185">Reference proteome</keyword>
<evidence type="ECO:0000259" key="4">
    <source>
        <dbReference type="Pfam" id="PF01301"/>
    </source>
</evidence>
<dbReference type="PANTHER" id="PTHR23421">
    <property type="entry name" value="BETA-GALACTOSIDASE RELATED"/>
    <property type="match status" value="1"/>
</dbReference>
<dbReference type="InterPro" id="IPR026283">
    <property type="entry name" value="B-gal_1-like"/>
</dbReference>
<proteinExistence type="inferred from homology"/>
<feature type="domain" description="Beta-galactosidase 1-like first all-beta" evidence="5">
    <location>
        <begin position="331"/>
        <end position="439"/>
    </location>
</feature>
<evidence type="ECO:0000313" key="7">
    <source>
        <dbReference type="EMBL" id="KOB73378.1"/>
    </source>
</evidence>
<evidence type="ECO:0000313" key="8">
    <source>
        <dbReference type="Proteomes" id="UP000037510"/>
    </source>
</evidence>
<dbReference type="SUPFAM" id="SSF51445">
    <property type="entry name" value="(Trans)glycosidases"/>
    <property type="match status" value="1"/>
</dbReference>
<keyword evidence="3" id="KW-0326">Glycosidase</keyword>
<dbReference type="Gene3D" id="2.60.120.260">
    <property type="entry name" value="Galactose-binding domain-like"/>
    <property type="match status" value="2"/>
</dbReference>
<evidence type="ECO:0000256" key="1">
    <source>
        <dbReference type="ARBA" id="ARBA00009809"/>
    </source>
</evidence>
<dbReference type="EMBL" id="JTDY01001608">
    <property type="protein sequence ID" value="KOB73378.1"/>
    <property type="molecule type" value="Genomic_DNA"/>
</dbReference>
<feature type="non-terminal residue" evidence="7">
    <location>
        <position position="1"/>
    </location>
</feature>
<dbReference type="Pfam" id="PF21467">
    <property type="entry name" value="BetaGal_gal-bd"/>
    <property type="match status" value="1"/>
</dbReference>
<evidence type="ECO:0000259" key="6">
    <source>
        <dbReference type="Pfam" id="PF21467"/>
    </source>
</evidence>
<evidence type="ECO:0000256" key="2">
    <source>
        <dbReference type="ARBA" id="ARBA00022801"/>
    </source>
</evidence>
<evidence type="ECO:0000256" key="3">
    <source>
        <dbReference type="ARBA" id="ARBA00023295"/>
    </source>
</evidence>
<dbReference type="InterPro" id="IPR031330">
    <property type="entry name" value="Gly_Hdrlase_35_cat"/>
</dbReference>
<dbReference type="InterPro" id="IPR008979">
    <property type="entry name" value="Galactose-bd-like_sf"/>
</dbReference>
<gene>
    <name evidence="7" type="ORF">OBRU01_08895</name>
</gene>
<feature type="domain" description="Glycoside hydrolase 35 catalytic" evidence="4">
    <location>
        <begin position="14"/>
        <end position="276"/>
    </location>
</feature>
<dbReference type="Pfam" id="PF21317">
    <property type="entry name" value="BetaGal_ABD_1"/>
    <property type="match status" value="1"/>
</dbReference>
<dbReference type="GO" id="GO:0005975">
    <property type="term" value="P:carbohydrate metabolic process"/>
    <property type="evidence" value="ECO:0007669"/>
    <property type="project" value="InterPro"/>
</dbReference>
<protein>
    <submittedName>
        <fullName evidence="7">Beta-galactosidase</fullName>
    </submittedName>
</protein>
<keyword evidence="2" id="KW-0378">Hydrolase</keyword>
<sequence length="556" mass="62839">SRNASHHISIEGDNFMLDGQRLHIVSGSLHYFRVPAAYWRDRLHKLKAAGLNSVATYIEWSHHEPEERQYRFEGDHDIAAFVRIAAEEGLHGGFPYWLLSKYPNIKLRTTNQDFAKESEIWINKLFEQLEPLYGSDMPYKVQQKNMISKHVGTNAILYTTDGASLSYFTKGAIPGTLTTIDFGSSNSQYYPGWLTHWGENMARIPTEAVVKTFEDMLKNNINVNFYVFFGGTNFDFTAGANYDGTYQPDITSYDYDAPLTEAGDPTPKYYAIRNILLKYNFGDPNTDPPQPSPKGNYGTVTVSPELSLLSDEGRATLGKKYEDVHVSNLPTFEALKQRSGFVLYETTLTQTDGLLSIKQPRDLVFVFVDGILKGKISRMHKIYSLPLTSKKGSVLSLLVENQGRINYGPHIHDFKGILETVKYDNETLNGKWTITGYPLENIYEKGSLPTEEGEVHVPALYEGQFTLPEGTPLDTFLDTTGWDKGYIWINGHNLGRYWPTVGPQVTLYVPGVWLKPAPETNLIQILELNKSSKELAVKFIDHPILDRQGVGHAWIE</sequence>
<dbReference type="PRINTS" id="PR00742">
    <property type="entry name" value="GLHYDRLASE35"/>
</dbReference>
<name>A0A0L7LCZ3_OPEBR</name>
<dbReference type="InterPro" id="IPR048912">
    <property type="entry name" value="BetaGal1-like_ABD1"/>
</dbReference>
<dbReference type="Pfam" id="PF01301">
    <property type="entry name" value="Glyco_hydro_35"/>
    <property type="match status" value="1"/>
</dbReference>
<dbReference type="SUPFAM" id="SSF49785">
    <property type="entry name" value="Galactose-binding domain-like"/>
    <property type="match status" value="1"/>
</dbReference>
<dbReference type="GO" id="GO:0004565">
    <property type="term" value="F:beta-galactosidase activity"/>
    <property type="evidence" value="ECO:0007669"/>
    <property type="project" value="InterPro"/>
</dbReference>
<dbReference type="InterPro" id="IPR048913">
    <property type="entry name" value="BetaGal_gal-bd"/>
</dbReference>
<accession>A0A0L7LCZ3</accession>
<dbReference type="STRING" id="104452.A0A0L7LCZ3"/>
<reference evidence="7 8" key="1">
    <citation type="journal article" date="2015" name="Genome Biol. Evol.">
        <title>The genome of winter moth (Operophtera brumata) provides a genomic perspective on sexual dimorphism and phenology.</title>
        <authorList>
            <person name="Derks M.F."/>
            <person name="Smit S."/>
            <person name="Salis L."/>
            <person name="Schijlen E."/>
            <person name="Bossers A."/>
            <person name="Mateman C."/>
            <person name="Pijl A.S."/>
            <person name="de Ridder D."/>
            <person name="Groenen M.A."/>
            <person name="Visser M.E."/>
            <person name="Megens H.J."/>
        </authorList>
    </citation>
    <scope>NUCLEOTIDE SEQUENCE [LARGE SCALE GENOMIC DNA]</scope>
    <source>
        <strain evidence="7">WM2013NL</strain>
        <tissue evidence="7">Head and thorax</tissue>
    </source>
</reference>
<comment type="similarity">
    <text evidence="1">Belongs to the glycosyl hydrolase 35 family.</text>
</comment>
<comment type="caution">
    <text evidence="7">The sequence shown here is derived from an EMBL/GenBank/DDBJ whole genome shotgun (WGS) entry which is preliminary data.</text>
</comment>
<dbReference type="Gene3D" id="3.20.20.80">
    <property type="entry name" value="Glycosidases"/>
    <property type="match status" value="1"/>
</dbReference>